<keyword evidence="10" id="KW-0106">Calcium</keyword>
<dbReference type="Gene3D" id="3.30.200.20">
    <property type="entry name" value="Phosphorylase Kinase, domain 1"/>
    <property type="match status" value="1"/>
</dbReference>
<comment type="subunit">
    <text evidence="2">Monomer.</text>
</comment>
<comment type="catalytic activity">
    <reaction evidence="13">
        <text>L-threonyl-[protein] + ATP = O-phospho-L-threonyl-[protein] + ADP + H(+)</text>
        <dbReference type="Rhea" id="RHEA:46608"/>
        <dbReference type="Rhea" id="RHEA-COMP:11060"/>
        <dbReference type="Rhea" id="RHEA-COMP:11605"/>
        <dbReference type="ChEBI" id="CHEBI:15378"/>
        <dbReference type="ChEBI" id="CHEBI:30013"/>
        <dbReference type="ChEBI" id="CHEBI:30616"/>
        <dbReference type="ChEBI" id="CHEBI:61977"/>
        <dbReference type="ChEBI" id="CHEBI:456216"/>
        <dbReference type="EC" id="2.7.11.1"/>
    </reaction>
</comment>
<evidence type="ECO:0000256" key="15">
    <source>
        <dbReference type="PROSITE-ProRule" id="PRU10141"/>
    </source>
</evidence>
<dbReference type="InterPro" id="IPR011993">
    <property type="entry name" value="PH-like_dom_sf"/>
</dbReference>
<evidence type="ECO:0000256" key="12">
    <source>
        <dbReference type="ARBA" id="ARBA00024334"/>
    </source>
</evidence>
<dbReference type="PROSITE" id="PS00107">
    <property type="entry name" value="PROTEIN_KINASE_ATP"/>
    <property type="match status" value="1"/>
</dbReference>
<comment type="catalytic activity">
    <reaction evidence="14">
        <text>L-seryl-[protein] + ATP = O-phospho-L-seryl-[protein] + ADP + H(+)</text>
        <dbReference type="Rhea" id="RHEA:17989"/>
        <dbReference type="Rhea" id="RHEA-COMP:9863"/>
        <dbReference type="Rhea" id="RHEA-COMP:11604"/>
        <dbReference type="ChEBI" id="CHEBI:15378"/>
        <dbReference type="ChEBI" id="CHEBI:29999"/>
        <dbReference type="ChEBI" id="CHEBI:30616"/>
        <dbReference type="ChEBI" id="CHEBI:83421"/>
        <dbReference type="ChEBI" id="CHEBI:456216"/>
        <dbReference type="EC" id="2.7.11.1"/>
    </reaction>
</comment>
<dbReference type="InterPro" id="IPR002048">
    <property type="entry name" value="EF_hand_dom"/>
</dbReference>
<dbReference type="FunFam" id="3.30.200.20:FF:000315">
    <property type="entry name" value="Calcium-dependent protein kinase 3"/>
    <property type="match status" value="1"/>
</dbReference>
<feature type="compositionally biased region" description="Polar residues" evidence="16">
    <location>
        <begin position="443"/>
        <end position="456"/>
    </location>
</feature>
<evidence type="ECO:0000313" key="20">
    <source>
        <dbReference type="Proteomes" id="UP000039865"/>
    </source>
</evidence>
<dbReference type="SMART" id="SM00233">
    <property type="entry name" value="PH"/>
    <property type="match status" value="1"/>
</dbReference>
<evidence type="ECO:0000256" key="4">
    <source>
        <dbReference type="ARBA" id="ARBA00022527"/>
    </source>
</evidence>
<dbReference type="Gene3D" id="1.10.238.10">
    <property type="entry name" value="EF-hand"/>
    <property type="match status" value="1"/>
</dbReference>
<evidence type="ECO:0000256" key="5">
    <source>
        <dbReference type="ARBA" id="ARBA00022679"/>
    </source>
</evidence>
<feature type="domain" description="EF-hand" evidence="18">
    <location>
        <begin position="103"/>
        <end position="138"/>
    </location>
</feature>
<protein>
    <recommendedName>
        <fullName evidence="3">non-specific serine/threonine protein kinase</fullName>
        <ecNumber evidence="3">2.7.11.1</ecNumber>
    </recommendedName>
</protein>
<proteinExistence type="inferred from homology"/>
<dbReference type="InterPro" id="IPR018247">
    <property type="entry name" value="EF_Hand_1_Ca_BS"/>
</dbReference>
<dbReference type="InterPro" id="IPR011009">
    <property type="entry name" value="Kinase-like_dom_sf"/>
</dbReference>
<dbReference type="InterPro" id="IPR001849">
    <property type="entry name" value="PH_domain"/>
</dbReference>
<dbReference type="SUPFAM" id="SSF56112">
    <property type="entry name" value="Protein kinase-like (PK-like)"/>
    <property type="match status" value="1"/>
</dbReference>
<evidence type="ECO:0000313" key="19">
    <source>
        <dbReference type="EMBL" id="CDW86216.1"/>
    </source>
</evidence>
<keyword evidence="20" id="KW-1185">Reference proteome</keyword>
<keyword evidence="9" id="KW-0418">Kinase</keyword>
<comment type="cofactor">
    <cofactor evidence="1">
        <name>Mg(2+)</name>
        <dbReference type="ChEBI" id="CHEBI:18420"/>
    </cofactor>
</comment>
<evidence type="ECO:0000256" key="14">
    <source>
        <dbReference type="ARBA" id="ARBA00048679"/>
    </source>
</evidence>
<evidence type="ECO:0000256" key="16">
    <source>
        <dbReference type="SAM" id="MobiDB-lite"/>
    </source>
</evidence>
<dbReference type="InterPro" id="IPR017441">
    <property type="entry name" value="Protein_kinase_ATP_BS"/>
</dbReference>
<evidence type="ECO:0000256" key="3">
    <source>
        <dbReference type="ARBA" id="ARBA00012513"/>
    </source>
</evidence>
<dbReference type="AlphaFoldDB" id="A0A078AVV0"/>
<keyword evidence="4" id="KW-0723">Serine/threonine-protein kinase</keyword>
<feature type="binding site" evidence="15">
    <location>
        <position position="698"/>
    </location>
    <ligand>
        <name>ATP</name>
        <dbReference type="ChEBI" id="CHEBI:30616"/>
    </ligand>
</feature>
<dbReference type="Gene3D" id="1.10.510.10">
    <property type="entry name" value="Transferase(Phosphotransferase) domain 1"/>
    <property type="match status" value="1"/>
</dbReference>
<evidence type="ECO:0000256" key="2">
    <source>
        <dbReference type="ARBA" id="ARBA00011245"/>
    </source>
</evidence>
<feature type="compositionally biased region" description="Low complexity" evidence="16">
    <location>
        <begin position="471"/>
        <end position="498"/>
    </location>
</feature>
<dbReference type="InterPro" id="IPR000719">
    <property type="entry name" value="Prot_kinase_dom"/>
</dbReference>
<feature type="compositionally biased region" description="Polar residues" evidence="16">
    <location>
        <begin position="504"/>
        <end position="515"/>
    </location>
</feature>
<feature type="region of interest" description="Disordered" evidence="16">
    <location>
        <begin position="405"/>
        <end position="428"/>
    </location>
</feature>
<keyword evidence="8 15" id="KW-0547">Nucleotide-binding</keyword>
<name>A0A078AVV0_STYLE</name>
<evidence type="ECO:0000259" key="18">
    <source>
        <dbReference type="PROSITE" id="PS50222"/>
    </source>
</evidence>
<reference evidence="19 20" key="1">
    <citation type="submission" date="2014-06" db="EMBL/GenBank/DDBJ databases">
        <authorList>
            <person name="Swart Estienne"/>
        </authorList>
    </citation>
    <scope>NUCLEOTIDE SEQUENCE [LARGE SCALE GENOMIC DNA]</scope>
    <source>
        <strain evidence="19 20">130c</strain>
    </source>
</reference>
<dbReference type="GO" id="GO:0004674">
    <property type="term" value="F:protein serine/threonine kinase activity"/>
    <property type="evidence" value="ECO:0007669"/>
    <property type="project" value="UniProtKB-KW"/>
</dbReference>
<dbReference type="EC" id="2.7.11.1" evidence="3"/>
<dbReference type="EMBL" id="CCKQ01014453">
    <property type="protein sequence ID" value="CDW86216.1"/>
    <property type="molecule type" value="Genomic_DNA"/>
</dbReference>
<feature type="domain" description="Protein kinase" evidence="17">
    <location>
        <begin position="665"/>
        <end position="923"/>
    </location>
</feature>
<evidence type="ECO:0000256" key="7">
    <source>
        <dbReference type="ARBA" id="ARBA00022737"/>
    </source>
</evidence>
<dbReference type="PROSITE" id="PS50222">
    <property type="entry name" value="EF_HAND_2"/>
    <property type="match status" value="1"/>
</dbReference>
<dbReference type="PROSITE" id="PS00018">
    <property type="entry name" value="EF_HAND_1"/>
    <property type="match status" value="1"/>
</dbReference>
<evidence type="ECO:0000256" key="8">
    <source>
        <dbReference type="ARBA" id="ARBA00022741"/>
    </source>
</evidence>
<dbReference type="InterPro" id="IPR011992">
    <property type="entry name" value="EF-hand-dom_pair"/>
</dbReference>
<dbReference type="PANTHER" id="PTHR24347">
    <property type="entry name" value="SERINE/THREONINE-PROTEIN KINASE"/>
    <property type="match status" value="1"/>
</dbReference>
<feature type="region of interest" description="Disordered" evidence="16">
    <location>
        <begin position="443"/>
        <end position="534"/>
    </location>
</feature>
<dbReference type="PROSITE" id="PS00108">
    <property type="entry name" value="PROTEIN_KINASE_ST"/>
    <property type="match status" value="1"/>
</dbReference>
<dbReference type="InterPro" id="IPR008271">
    <property type="entry name" value="Ser/Thr_kinase_AS"/>
</dbReference>
<comment type="similarity">
    <text evidence="12">Belongs to the protein kinase superfamily. Ser/Thr protein kinase family. CDPK subfamily.</text>
</comment>
<dbReference type="SUPFAM" id="SSF47473">
    <property type="entry name" value="EF-hand"/>
    <property type="match status" value="1"/>
</dbReference>
<keyword evidence="5" id="KW-0808">Transferase</keyword>
<dbReference type="GO" id="GO:0005524">
    <property type="term" value="F:ATP binding"/>
    <property type="evidence" value="ECO:0007669"/>
    <property type="project" value="UniProtKB-UniRule"/>
</dbReference>
<dbReference type="FunFam" id="1.10.510.10:FF:000571">
    <property type="entry name" value="Maternal embryonic leucine zipper kinase"/>
    <property type="match status" value="1"/>
</dbReference>
<dbReference type="Proteomes" id="UP000039865">
    <property type="component" value="Unassembled WGS sequence"/>
</dbReference>
<dbReference type="SUPFAM" id="SSF50729">
    <property type="entry name" value="PH domain-like"/>
    <property type="match status" value="1"/>
</dbReference>
<evidence type="ECO:0000256" key="9">
    <source>
        <dbReference type="ARBA" id="ARBA00022777"/>
    </source>
</evidence>
<keyword evidence="7" id="KW-0677">Repeat</keyword>
<dbReference type="SMART" id="SM00220">
    <property type="entry name" value="S_TKc"/>
    <property type="match status" value="1"/>
</dbReference>
<keyword evidence="11 15" id="KW-0067">ATP-binding</keyword>
<dbReference type="CDD" id="cd05117">
    <property type="entry name" value="STKc_CAMK"/>
    <property type="match status" value="1"/>
</dbReference>
<gene>
    <name evidence="19" type="primary">Contig15920.g778</name>
    <name evidence="19" type="ORF">STYLEM_15307</name>
</gene>
<dbReference type="PROSITE" id="PS50011">
    <property type="entry name" value="PROTEIN_KINASE_DOM"/>
    <property type="match status" value="1"/>
</dbReference>
<dbReference type="Gene3D" id="2.30.29.30">
    <property type="entry name" value="Pleckstrin-homology domain (PH domain)/Phosphotyrosine-binding domain (PTB)"/>
    <property type="match status" value="1"/>
</dbReference>
<accession>A0A078AVV0</accession>
<evidence type="ECO:0000256" key="1">
    <source>
        <dbReference type="ARBA" id="ARBA00001946"/>
    </source>
</evidence>
<evidence type="ECO:0000259" key="17">
    <source>
        <dbReference type="PROSITE" id="PS50011"/>
    </source>
</evidence>
<keyword evidence="6" id="KW-0479">Metal-binding</keyword>
<evidence type="ECO:0000256" key="11">
    <source>
        <dbReference type="ARBA" id="ARBA00022840"/>
    </source>
</evidence>
<dbReference type="OrthoDB" id="10252354at2759"/>
<sequence>MQRLNINTGKNLILVEDFDHDGDNKFIKESLVPYFRDLFRDLSLRCMSPQGIERKIDKVTFIQYCQLPGIINDRLFNIFDNHKDGFINESSFINNFVSIFMSDLDTKLRLTFNMYDFNSDNYISEEDVRIVLSYVPFREGSLESNSFEQMSNAMAQFSIGSQEGLYNQDQGKNIEYKDRIAEQQELKQFTAQVFASKKEMSFNDFKDFITRVSSEMYFSLMSVLHESLPCSQNFFRLKKLYRAKMSKSYNDNRKSQSPARTIASPNMVKGLSSFKKAAAMAMEGGSSNMGAGGSNTPGGYLNSPGGLNLANQQNSGNLTPVVLNKKKNLDVAKIQRMGSRASNVSSVIDSQFEHDDYSYEEQKILFDEINQHHDDDHETSGAGGFGSTLKIPLSKYKMLNHQVEEDASPSSGNYMKLRNTRDFSPVTPSKANVIRTGMQKDQQALFSPKVSSQSTLPALKSPSGGSGASGGKKSTFSKKGGDKSTFSSSIQNSQFGSSLHIPQKGQQINQARQYASSHGEGGSGSGQGSPSNYIQQNYAPFEQEIIENYGYQHREKKYTFHEGECYLKTKSDRYKAHWGMIMGNELYCYRHKGDTEHRAMHCLVGTFIKEFQQEKTGDHGSFWPIKITLPPNKSRVLYFKTQQEQAKWAEILKESIGYANLFDYYEVSKPLGKGQFGLVQLAQHKRTNQKVAIKTVKKKDMKAIEVYQQRREIEVLKMCQHPNIIKLLDLFENSDYYYIVLEYMEGKDLFDYLKARNFSISEERARHLTQQVAEAIQYLHSYGIVHRDIKLENVMMSDSSEKSVPKLVDFGLAKIIGPSEKTTEPFGTLGYVAPEVLKKEPYTFSCDLWSLGCISYALLSGSLPFDHESQKETIRMTLHDPLVFDLPVWDQVSGQAKEFIEGLLQKNPNDRMTLKEALKHPWLAKHK</sequence>
<dbReference type="Pfam" id="PF00069">
    <property type="entry name" value="Pkinase"/>
    <property type="match status" value="1"/>
</dbReference>
<dbReference type="InParanoid" id="A0A078AVV0"/>
<dbReference type="GO" id="GO:0005509">
    <property type="term" value="F:calcium ion binding"/>
    <property type="evidence" value="ECO:0007669"/>
    <property type="project" value="InterPro"/>
</dbReference>
<evidence type="ECO:0000256" key="10">
    <source>
        <dbReference type="ARBA" id="ARBA00022837"/>
    </source>
</evidence>
<organism evidence="19 20">
    <name type="scientific">Stylonychia lemnae</name>
    <name type="common">Ciliate</name>
    <dbReference type="NCBI Taxonomy" id="5949"/>
    <lineage>
        <taxon>Eukaryota</taxon>
        <taxon>Sar</taxon>
        <taxon>Alveolata</taxon>
        <taxon>Ciliophora</taxon>
        <taxon>Intramacronucleata</taxon>
        <taxon>Spirotrichea</taxon>
        <taxon>Stichotrichia</taxon>
        <taxon>Sporadotrichida</taxon>
        <taxon>Oxytrichidae</taxon>
        <taxon>Stylonychinae</taxon>
        <taxon>Stylonychia</taxon>
    </lineage>
</organism>
<evidence type="ECO:0000256" key="13">
    <source>
        <dbReference type="ARBA" id="ARBA00047899"/>
    </source>
</evidence>
<evidence type="ECO:0000256" key="6">
    <source>
        <dbReference type="ARBA" id="ARBA00022723"/>
    </source>
</evidence>